<keyword evidence="2" id="KW-0676">Redox-active center</keyword>
<dbReference type="GO" id="GO:0045454">
    <property type="term" value="P:cell redox homeostasis"/>
    <property type="evidence" value="ECO:0007669"/>
    <property type="project" value="TreeGrafter"/>
</dbReference>
<evidence type="ECO:0000256" key="3">
    <source>
        <dbReference type="SAM" id="Phobius"/>
    </source>
</evidence>
<keyword evidence="3" id="KW-0472">Membrane</keyword>
<keyword evidence="1" id="KW-0732">Signal</keyword>
<proteinExistence type="predicted"/>
<dbReference type="AlphaFoldDB" id="A0A7S0DPX7"/>
<dbReference type="GO" id="GO:0005789">
    <property type="term" value="C:endoplasmic reticulum membrane"/>
    <property type="evidence" value="ECO:0007669"/>
    <property type="project" value="TreeGrafter"/>
</dbReference>
<feature type="transmembrane region" description="Helical" evidence="3">
    <location>
        <begin position="20"/>
        <end position="43"/>
    </location>
</feature>
<dbReference type="NCBIfam" id="TIGR02174">
    <property type="entry name" value="CXXU_selWTH"/>
    <property type="match status" value="1"/>
</dbReference>
<dbReference type="SUPFAM" id="SSF52833">
    <property type="entry name" value="Thioredoxin-like"/>
    <property type="match status" value="1"/>
</dbReference>
<evidence type="ECO:0008006" key="5">
    <source>
        <dbReference type="Google" id="ProtNLM"/>
    </source>
</evidence>
<dbReference type="Pfam" id="PF10262">
    <property type="entry name" value="Rdx"/>
    <property type="match status" value="1"/>
</dbReference>
<protein>
    <recommendedName>
        <fullName evidence="5">Selenoprotein T</fullName>
    </recommendedName>
</protein>
<dbReference type="InterPro" id="IPR019389">
    <property type="entry name" value="Selenoprotein_T"/>
</dbReference>
<reference evidence="4" key="1">
    <citation type="submission" date="2021-01" db="EMBL/GenBank/DDBJ databases">
        <authorList>
            <person name="Corre E."/>
            <person name="Pelletier E."/>
            <person name="Niang G."/>
            <person name="Scheremetjew M."/>
            <person name="Finn R."/>
            <person name="Kale V."/>
            <person name="Holt S."/>
            <person name="Cochrane G."/>
            <person name="Meng A."/>
            <person name="Brown T."/>
            <person name="Cohen L."/>
        </authorList>
    </citation>
    <scope>NUCLEOTIDE SEQUENCE</scope>
    <source>
        <strain evidence="4">CCMP2058</strain>
    </source>
</reference>
<keyword evidence="3" id="KW-1133">Transmembrane helix</keyword>
<dbReference type="InterPro" id="IPR011893">
    <property type="entry name" value="Selenoprotein_Rdx-typ"/>
</dbReference>
<keyword evidence="3" id="KW-0812">Transmembrane</keyword>
<dbReference type="InterPro" id="IPR036249">
    <property type="entry name" value="Thioredoxin-like_sf"/>
</dbReference>
<organism evidence="4">
    <name type="scientific">Amorphochlora amoebiformis</name>
    <dbReference type="NCBI Taxonomy" id="1561963"/>
    <lineage>
        <taxon>Eukaryota</taxon>
        <taxon>Sar</taxon>
        <taxon>Rhizaria</taxon>
        <taxon>Cercozoa</taxon>
        <taxon>Chlorarachniophyceae</taxon>
        <taxon>Amorphochlora</taxon>
    </lineage>
</organism>
<evidence type="ECO:0000313" key="4">
    <source>
        <dbReference type="EMBL" id="CAD8460847.1"/>
    </source>
</evidence>
<sequence>MKAGMDVRGEIYPPAQLNQFLSQVCMYMLFTMVAMMFIGDNLFKTLDFPLGSRMCRFLKENFSTTMILAFILNMAAQQLVQTGAFEIQIDDQLVFSKLETGRLPTMDLLNTWSTKYGVASE</sequence>
<dbReference type="PANTHER" id="PTHR13544">
    <property type="entry name" value="SELENOPROTEIN T"/>
    <property type="match status" value="1"/>
</dbReference>
<accession>A0A7S0DPX7</accession>
<gene>
    <name evidence="4" type="ORF">LAMO00422_LOCUS19805</name>
</gene>
<evidence type="ECO:0000256" key="1">
    <source>
        <dbReference type="ARBA" id="ARBA00022729"/>
    </source>
</evidence>
<dbReference type="EMBL" id="HBEM01029011">
    <property type="protein sequence ID" value="CAD8460847.1"/>
    <property type="molecule type" value="Transcribed_RNA"/>
</dbReference>
<evidence type="ECO:0000256" key="2">
    <source>
        <dbReference type="ARBA" id="ARBA00023284"/>
    </source>
</evidence>
<dbReference type="PANTHER" id="PTHR13544:SF0">
    <property type="entry name" value="THIOREDOXIN REDUCTASE-LIKE SELENOPROTEIN T"/>
    <property type="match status" value="1"/>
</dbReference>
<name>A0A7S0DPX7_9EUKA</name>
<dbReference type="GO" id="GO:0004791">
    <property type="term" value="F:thioredoxin-disulfide reductase (NADPH) activity"/>
    <property type="evidence" value="ECO:0007669"/>
    <property type="project" value="TreeGrafter"/>
</dbReference>
<dbReference type="Gene3D" id="3.40.30.10">
    <property type="entry name" value="Glutaredoxin"/>
    <property type="match status" value="1"/>
</dbReference>